<dbReference type="InterPro" id="IPR004338">
    <property type="entry name" value="NqrB/RnfD"/>
</dbReference>
<dbReference type="InterPro" id="IPR011303">
    <property type="entry name" value="RnfD_bac"/>
</dbReference>
<evidence type="ECO:0000256" key="7">
    <source>
        <dbReference type="ARBA" id="ARBA00022982"/>
    </source>
</evidence>
<proteinExistence type="inferred from homology"/>
<dbReference type="RefSeq" id="WP_142902295.1">
    <property type="nucleotide sequence ID" value="NZ_ML660087.1"/>
</dbReference>
<feature type="transmembrane region" description="Helical" evidence="10">
    <location>
        <begin position="200"/>
        <end position="225"/>
    </location>
</feature>
<comment type="caution">
    <text evidence="11">The sequence shown here is derived from an EMBL/GenBank/DDBJ whole genome shotgun (WGS) entry which is preliminary data.</text>
</comment>
<keyword evidence="4 10" id="KW-0288">FMN</keyword>
<evidence type="ECO:0000256" key="9">
    <source>
        <dbReference type="ARBA" id="ARBA00023136"/>
    </source>
</evidence>
<sequence length="354" mass="37654">MNDLRKTLEISTSPHIASGRSVEDIMRNVVWALLPATAFAIYAFGIGALLTLSVATLTCVATEHLLCRGGGRRSTVGDWSAVVTGLLYGLTLPPGLPLWMVVGGGVVALALGKYLFGGLGYNAFNPALVGRAFLQAAFPAAMTTWTPALAPERFQVLPSSTLTLPFMTPDYSLTAADGVTGATPLALMKFDQQPTGTYDLAFGFTGGSMGETCGVLILLGGIWLVARKMMNWRIPAAIFGTVIILSALFNGLDPARYPGPWFTLFSGGLMLGAVFMATDMVASPMTSLGVVIYGIVIGALIIVIRFWGGMPEGVMYAILLGNALSPHIDALTQPRVFGYKSGLKSERYHEDYRQ</sequence>
<feature type="transmembrane region" description="Helical" evidence="10">
    <location>
        <begin position="128"/>
        <end position="150"/>
    </location>
</feature>
<comment type="similarity">
    <text evidence="10">Belongs to the NqrB/RnfD family.</text>
</comment>
<protein>
    <recommendedName>
        <fullName evidence="10">Ion-translocating oxidoreductase complex subunit D</fullName>
        <ecNumber evidence="10">7.-.-.-</ecNumber>
    </recommendedName>
    <alternativeName>
        <fullName evidence="10">Rnf electron transport complex subunit D</fullName>
    </alternativeName>
</protein>
<evidence type="ECO:0000256" key="2">
    <source>
        <dbReference type="ARBA" id="ARBA00022553"/>
    </source>
</evidence>
<keyword evidence="1 10" id="KW-0813">Transport</keyword>
<accession>A0A545U9Q3</accession>
<evidence type="ECO:0000256" key="3">
    <source>
        <dbReference type="ARBA" id="ARBA00022630"/>
    </source>
</evidence>
<dbReference type="PANTHER" id="PTHR30578:SF0">
    <property type="entry name" value="ION-TRANSLOCATING OXIDOREDUCTASE COMPLEX SUBUNIT D"/>
    <property type="match status" value="1"/>
</dbReference>
<gene>
    <name evidence="10" type="primary">rnfD</name>
    <name evidence="11" type="ORF">FKG94_00900</name>
</gene>
<evidence type="ECO:0000313" key="11">
    <source>
        <dbReference type="EMBL" id="TQV86143.1"/>
    </source>
</evidence>
<feature type="transmembrane region" description="Helical" evidence="10">
    <location>
        <begin position="29"/>
        <end position="50"/>
    </location>
</feature>
<comment type="subcellular location">
    <subcellularLocation>
        <location evidence="10">Cell inner membrane</location>
        <topology evidence="10">Multi-pass membrane protein</topology>
    </subcellularLocation>
</comment>
<dbReference type="GO" id="GO:0022900">
    <property type="term" value="P:electron transport chain"/>
    <property type="evidence" value="ECO:0007669"/>
    <property type="project" value="UniProtKB-UniRule"/>
</dbReference>
<keyword evidence="6 10" id="KW-1278">Translocase</keyword>
<evidence type="ECO:0000256" key="6">
    <source>
        <dbReference type="ARBA" id="ARBA00022967"/>
    </source>
</evidence>
<name>A0A545U9Q3_9GAMM</name>
<keyword evidence="12" id="KW-1185">Reference proteome</keyword>
<dbReference type="Proteomes" id="UP000319732">
    <property type="component" value="Unassembled WGS sequence"/>
</dbReference>
<evidence type="ECO:0000256" key="10">
    <source>
        <dbReference type="HAMAP-Rule" id="MF_00462"/>
    </source>
</evidence>
<keyword evidence="8 10" id="KW-1133">Transmembrane helix</keyword>
<comment type="cofactor">
    <cofactor evidence="10">
        <name>FMN</name>
        <dbReference type="ChEBI" id="CHEBI:58210"/>
    </cofactor>
</comment>
<feature type="transmembrane region" description="Helical" evidence="10">
    <location>
        <begin position="261"/>
        <end position="278"/>
    </location>
</feature>
<keyword evidence="3 10" id="KW-0285">Flavoprotein</keyword>
<reference evidence="11 12" key="1">
    <citation type="submission" date="2019-06" db="EMBL/GenBank/DDBJ databases">
        <title>Whole genome sequence for Cellvibrionaceae sp. R142.</title>
        <authorList>
            <person name="Wang G."/>
        </authorList>
    </citation>
    <scope>NUCLEOTIDE SEQUENCE [LARGE SCALE GENOMIC DNA]</scope>
    <source>
        <strain evidence="11 12">R142</strain>
    </source>
</reference>
<dbReference type="AlphaFoldDB" id="A0A545U9Q3"/>
<comment type="subunit">
    <text evidence="10">The complex is composed of six subunits: RnfA, RnfB, RnfC, RnfD, RnfE and RnfG.</text>
</comment>
<dbReference type="EC" id="7.-.-.-" evidence="10"/>
<keyword evidence="10" id="KW-1003">Cell membrane</keyword>
<keyword evidence="9 10" id="KW-0472">Membrane</keyword>
<keyword evidence="2 10" id="KW-0597">Phosphoprotein</keyword>
<feature type="modified residue" description="FMN phosphoryl threonine" evidence="10">
    <location>
        <position position="183"/>
    </location>
</feature>
<comment type="function">
    <text evidence="10">Part of a membrane-bound complex that couples electron transfer with translocation of ions across the membrane.</text>
</comment>
<dbReference type="PANTHER" id="PTHR30578">
    <property type="entry name" value="ELECTRON TRANSPORT COMPLEX PROTEIN RNFD"/>
    <property type="match status" value="1"/>
</dbReference>
<evidence type="ECO:0000256" key="1">
    <source>
        <dbReference type="ARBA" id="ARBA00022448"/>
    </source>
</evidence>
<feature type="transmembrane region" description="Helical" evidence="10">
    <location>
        <begin position="232"/>
        <end position="249"/>
    </location>
</feature>
<keyword evidence="10" id="KW-0997">Cell inner membrane</keyword>
<keyword evidence="7 10" id="KW-0249">Electron transport</keyword>
<organism evidence="11 12">
    <name type="scientific">Exilibacterium tricleocarpae</name>
    <dbReference type="NCBI Taxonomy" id="2591008"/>
    <lineage>
        <taxon>Bacteria</taxon>
        <taxon>Pseudomonadati</taxon>
        <taxon>Pseudomonadota</taxon>
        <taxon>Gammaproteobacteria</taxon>
        <taxon>Cellvibrionales</taxon>
        <taxon>Cellvibrionaceae</taxon>
        <taxon>Exilibacterium</taxon>
    </lineage>
</organism>
<evidence type="ECO:0000313" key="12">
    <source>
        <dbReference type="Proteomes" id="UP000319732"/>
    </source>
</evidence>
<dbReference type="OrthoDB" id="9776359at2"/>
<dbReference type="EMBL" id="VHSG01000002">
    <property type="protein sequence ID" value="TQV86143.1"/>
    <property type="molecule type" value="Genomic_DNA"/>
</dbReference>
<dbReference type="GO" id="GO:0055085">
    <property type="term" value="P:transmembrane transport"/>
    <property type="evidence" value="ECO:0007669"/>
    <property type="project" value="InterPro"/>
</dbReference>
<dbReference type="GO" id="GO:0005886">
    <property type="term" value="C:plasma membrane"/>
    <property type="evidence" value="ECO:0007669"/>
    <property type="project" value="UniProtKB-SubCell"/>
</dbReference>
<evidence type="ECO:0000256" key="5">
    <source>
        <dbReference type="ARBA" id="ARBA00022692"/>
    </source>
</evidence>
<feature type="transmembrane region" description="Helical" evidence="10">
    <location>
        <begin position="96"/>
        <end position="116"/>
    </location>
</feature>
<dbReference type="Pfam" id="PF03116">
    <property type="entry name" value="NQR2_RnfD_RnfE"/>
    <property type="match status" value="1"/>
</dbReference>
<keyword evidence="5 10" id="KW-0812">Transmembrane</keyword>
<evidence type="ECO:0000256" key="8">
    <source>
        <dbReference type="ARBA" id="ARBA00022989"/>
    </source>
</evidence>
<feature type="transmembrane region" description="Helical" evidence="10">
    <location>
        <begin position="290"/>
        <end position="308"/>
    </location>
</feature>
<dbReference type="HAMAP" id="MF_00462">
    <property type="entry name" value="RsxD_RnfD"/>
    <property type="match status" value="1"/>
</dbReference>
<dbReference type="NCBIfam" id="TIGR01946">
    <property type="entry name" value="rnfD"/>
    <property type="match status" value="1"/>
</dbReference>
<evidence type="ECO:0000256" key="4">
    <source>
        <dbReference type="ARBA" id="ARBA00022643"/>
    </source>
</evidence>